<dbReference type="KEGG" id="nga:Ngar_c07970"/>
<feature type="region of interest" description="Disordered" evidence="1">
    <location>
        <begin position="43"/>
        <end position="78"/>
    </location>
</feature>
<dbReference type="BioCyc" id="CNIT1237085:G1324-795-MONOMER"/>
<dbReference type="EMBL" id="CP002408">
    <property type="protein sequence ID" value="AFU57739.1"/>
    <property type="molecule type" value="Genomic_DNA"/>
</dbReference>
<evidence type="ECO:0000256" key="1">
    <source>
        <dbReference type="SAM" id="MobiDB-lite"/>
    </source>
</evidence>
<dbReference type="HOGENOM" id="CLU_136580_0_0_2"/>
<protein>
    <submittedName>
        <fullName evidence="2">Uncharacterized protein</fullName>
    </submittedName>
</protein>
<sequence length="155" mass="17417">MVKINPSVTLELSDGQKITINIDEAKQLIKGLGKFVQEDNGRAKNVTLQTSTKRRKKGRKSARKSHKRSFSGMSDAKQKSILDHVNKRLSSNPQTLSHLLKGISYVPNHLPMIRKMVENQKHVSKRLIGKRMFYFLAAAENKRVGRPSKVTAVAA</sequence>
<proteinExistence type="predicted"/>
<reference evidence="2 3" key="1">
    <citation type="journal article" date="2012" name="Environ. Microbiol.">
        <title>The genome of the ammonia-oxidizing Candidatus Nitrososphaera gargensis: insights into metabolic versatility and environmental adaptations.</title>
        <authorList>
            <person name="Spang A."/>
            <person name="Poehlein A."/>
            <person name="Offre P."/>
            <person name="Zumbragel S."/>
            <person name="Haider S."/>
            <person name="Rychlik N."/>
            <person name="Nowka B."/>
            <person name="Schmeisser C."/>
            <person name="Lebedeva E.V."/>
            <person name="Rattei T."/>
            <person name="Bohm C."/>
            <person name="Schmid M."/>
            <person name="Galushko A."/>
            <person name="Hatzenpichler R."/>
            <person name="Weinmaier T."/>
            <person name="Daniel R."/>
            <person name="Schleper C."/>
            <person name="Spieck E."/>
            <person name="Streit W."/>
            <person name="Wagner M."/>
        </authorList>
    </citation>
    <scope>NUCLEOTIDE SEQUENCE [LARGE SCALE GENOMIC DNA]</scope>
    <source>
        <strain evidence="3">Ga9.2</strain>
    </source>
</reference>
<accession>K0IMB7</accession>
<feature type="compositionally biased region" description="Basic residues" evidence="1">
    <location>
        <begin position="52"/>
        <end position="69"/>
    </location>
</feature>
<keyword evidence="3" id="KW-1185">Reference proteome</keyword>
<dbReference type="InParanoid" id="K0IMB7"/>
<evidence type="ECO:0000313" key="2">
    <source>
        <dbReference type="EMBL" id="AFU57739.1"/>
    </source>
</evidence>
<gene>
    <name evidence="2" type="ordered locus">Ngar_c07970</name>
</gene>
<dbReference type="AlphaFoldDB" id="K0IMB7"/>
<evidence type="ECO:0000313" key="3">
    <source>
        <dbReference type="Proteomes" id="UP000008037"/>
    </source>
</evidence>
<dbReference type="STRING" id="1237085.Ngar_c07970"/>
<dbReference type="OrthoDB" id="11484at2157"/>
<organism evidence="2 3">
    <name type="scientific">Nitrososphaera gargensis (strain Ga9.2)</name>
    <dbReference type="NCBI Taxonomy" id="1237085"/>
    <lineage>
        <taxon>Archaea</taxon>
        <taxon>Nitrososphaerota</taxon>
        <taxon>Nitrososphaeria</taxon>
        <taxon>Nitrososphaerales</taxon>
        <taxon>Nitrososphaeraceae</taxon>
        <taxon>Nitrososphaera</taxon>
    </lineage>
</organism>
<name>K0IMB7_NITGG</name>
<dbReference type="Proteomes" id="UP000008037">
    <property type="component" value="Chromosome"/>
</dbReference>